<keyword evidence="2" id="KW-1185">Reference proteome</keyword>
<dbReference type="Proteomes" id="UP000267289">
    <property type="component" value="Unassembled WGS sequence"/>
</dbReference>
<name>A0A498QDW0_9MYCO</name>
<evidence type="ECO:0000313" key="2">
    <source>
        <dbReference type="Proteomes" id="UP000267289"/>
    </source>
</evidence>
<reference evidence="1 2" key="1">
    <citation type="submission" date="2018-09" db="EMBL/GenBank/DDBJ databases">
        <authorList>
            <person name="Tagini F."/>
        </authorList>
    </citation>
    <scope>NUCLEOTIDE SEQUENCE [LARGE SCALE GENOMIC DNA]</scope>
    <source>
        <strain evidence="1 2">MK13</strain>
    </source>
</reference>
<evidence type="ECO:0000313" key="1">
    <source>
        <dbReference type="EMBL" id="VBA44498.1"/>
    </source>
</evidence>
<dbReference type="AntiFam" id="ANF00178">
    <property type="entry name" value="Shadow ORF (opposite dhbF)"/>
</dbReference>
<gene>
    <name evidence="1" type="ORF">LAUMK13_05037</name>
</gene>
<dbReference type="AlphaFoldDB" id="A0A498QDW0"/>
<organism evidence="1 2">
    <name type="scientific">Mycobacterium innocens</name>
    <dbReference type="NCBI Taxonomy" id="2341083"/>
    <lineage>
        <taxon>Bacteria</taxon>
        <taxon>Bacillati</taxon>
        <taxon>Actinomycetota</taxon>
        <taxon>Actinomycetes</taxon>
        <taxon>Mycobacteriales</taxon>
        <taxon>Mycobacteriaceae</taxon>
        <taxon>Mycobacterium</taxon>
    </lineage>
</organism>
<protein>
    <submittedName>
        <fullName evidence="1">Uncharacterized protein</fullName>
    </submittedName>
</protein>
<dbReference type="EMBL" id="UPHQ01000268">
    <property type="protein sequence ID" value="VBA44498.1"/>
    <property type="molecule type" value="Genomic_DNA"/>
</dbReference>
<accession>A0A498QDW0</accession>
<sequence>MATHRYLLDADAVDLHHLGAHIVLEGHAHLKQWMMRRRAGRVELLDQPLKRHILVAVGIQRLSTHLLEHIAEPVRRSDANPQHPRVDEKPDQLIERLVQAPGDRRADHNVLTRTSPVQQHRPHRLQHHRGSRIVGHRQLLDPRPHLWVDAHLHRVTAVTCHRGPGPVSGQRHHLRQVGQFLLPVLQLPGDHAAWIGVLPQHLPLPQRVIHILHRQRRPLGLMTLAARPIRLAHITDQRPQRPPIAGDVVQHHRHHMLLGVKRIDLRADRDLRRQVEPIPRQRLQLPRQILLPQRDHRRRAAPPHPRVDRQHLLERHAIGLWVHGAQDFVAGDNIIDGRAQRIDVKRPCHPESGRHVVGRGAAFELVEEPQPLLGVRQRDRLGARHRRHRGPGAAGTLAVQRVGKITDGAGVEQRPHRHFHVQRQLQPRARPGGEQRIPTHREEIVIEPNPLSTEHVGEHAGDDFFGSGLRRSEHGGGKHRCRQRLSVELARGGQRELVKHHHLSRH</sequence>
<proteinExistence type="predicted"/>